<feature type="domain" description="Protein kinase" evidence="6">
    <location>
        <begin position="104"/>
        <end position="357"/>
    </location>
</feature>
<evidence type="ECO:0000256" key="1">
    <source>
        <dbReference type="ARBA" id="ARBA00022679"/>
    </source>
</evidence>
<evidence type="ECO:0000313" key="8">
    <source>
        <dbReference type="Proteomes" id="UP001197093"/>
    </source>
</evidence>
<evidence type="ECO:0000256" key="2">
    <source>
        <dbReference type="ARBA" id="ARBA00022741"/>
    </source>
</evidence>
<comment type="caution">
    <text evidence="7">The sequence shown here is derived from an EMBL/GenBank/DDBJ whole genome shotgun (WGS) entry which is preliminary data.</text>
</comment>
<dbReference type="InterPro" id="IPR051681">
    <property type="entry name" value="Ser/Thr_Kinases-Pseudokinases"/>
</dbReference>
<evidence type="ECO:0000259" key="6">
    <source>
        <dbReference type="PROSITE" id="PS50011"/>
    </source>
</evidence>
<organism evidence="7 8">
    <name type="scientific">Staphylotrichum longicolle</name>
    <dbReference type="NCBI Taxonomy" id="669026"/>
    <lineage>
        <taxon>Eukaryota</taxon>
        <taxon>Fungi</taxon>
        <taxon>Dikarya</taxon>
        <taxon>Ascomycota</taxon>
        <taxon>Pezizomycotina</taxon>
        <taxon>Sordariomycetes</taxon>
        <taxon>Sordariomycetidae</taxon>
        <taxon>Sordariales</taxon>
        <taxon>Chaetomiaceae</taxon>
        <taxon>Staphylotrichum</taxon>
    </lineage>
</organism>
<dbReference type="InterPro" id="IPR008271">
    <property type="entry name" value="Ser/Thr_kinase_AS"/>
</dbReference>
<evidence type="ECO:0000256" key="5">
    <source>
        <dbReference type="SAM" id="MobiDB-lite"/>
    </source>
</evidence>
<evidence type="ECO:0000313" key="7">
    <source>
        <dbReference type="EMBL" id="KAG7286547.1"/>
    </source>
</evidence>
<sequence length="357" mass="40103">MAESKMMDVNTISIDLWAIEFLPRTYDETGAKGTEPRKRSLNLVVQSSLSKWHVKVTFHGSIQNGQKSVYSKRPKRRKDLQDLCDCIDFQQIRLLDDIIRYPSYSYSSEIPTMDLSTIGEKEELEGGVHKLRILGDPEIYIYKAVERPFYVPPDSEVLERELSNLSTLRRNTAGIVQLIAAVVSSNPYQTNQYEKDGGSVVLRGILLEHHPNGTLEDALKSPQLQPARRWCRWALQITAALAHLHQRGLAHMDLKPSNVVISADFDAVLIDVSGIGGVTRQWLAPEMRNGPDPLSRSIDDRKQNDIWALGEMISAMADVCCEDDEKRLLKSVAQSATRPPPRLPLEDAIKALSGNHP</sequence>
<name>A0AAD4HW74_9PEZI</name>
<dbReference type="EMBL" id="JAHCVI010000004">
    <property type="protein sequence ID" value="KAG7286547.1"/>
    <property type="molecule type" value="Genomic_DNA"/>
</dbReference>
<evidence type="ECO:0000256" key="4">
    <source>
        <dbReference type="ARBA" id="ARBA00022840"/>
    </source>
</evidence>
<dbReference type="PANTHER" id="PTHR44329">
    <property type="entry name" value="SERINE/THREONINE-PROTEIN KINASE TNNI3K-RELATED"/>
    <property type="match status" value="1"/>
</dbReference>
<keyword evidence="3" id="KW-0418">Kinase</keyword>
<dbReference type="GO" id="GO:0004674">
    <property type="term" value="F:protein serine/threonine kinase activity"/>
    <property type="evidence" value="ECO:0007669"/>
    <property type="project" value="TreeGrafter"/>
</dbReference>
<dbReference type="PROSITE" id="PS00108">
    <property type="entry name" value="PROTEIN_KINASE_ST"/>
    <property type="match status" value="1"/>
</dbReference>
<dbReference type="PROSITE" id="PS50011">
    <property type="entry name" value="PROTEIN_KINASE_DOM"/>
    <property type="match status" value="1"/>
</dbReference>
<keyword evidence="1" id="KW-0808">Transferase</keyword>
<dbReference type="InterPro" id="IPR011009">
    <property type="entry name" value="Kinase-like_dom_sf"/>
</dbReference>
<reference evidence="7" key="1">
    <citation type="submission" date="2023-02" db="EMBL/GenBank/DDBJ databases">
        <authorList>
            <person name="Palmer J.M."/>
        </authorList>
    </citation>
    <scope>NUCLEOTIDE SEQUENCE</scope>
    <source>
        <strain evidence="7">FW57</strain>
    </source>
</reference>
<feature type="region of interest" description="Disordered" evidence="5">
    <location>
        <begin position="331"/>
        <end position="357"/>
    </location>
</feature>
<dbReference type="InterPro" id="IPR000719">
    <property type="entry name" value="Prot_kinase_dom"/>
</dbReference>
<dbReference type="SUPFAM" id="SSF56112">
    <property type="entry name" value="Protein kinase-like (PK-like)"/>
    <property type="match status" value="1"/>
</dbReference>
<gene>
    <name evidence="7" type="ORF">NEMBOFW57_008858</name>
</gene>
<protein>
    <recommendedName>
        <fullName evidence="6">Protein kinase domain-containing protein</fullName>
    </recommendedName>
</protein>
<dbReference type="AlphaFoldDB" id="A0AAD4HW74"/>
<keyword evidence="4" id="KW-0067">ATP-binding</keyword>
<accession>A0AAD4HW74</accession>
<dbReference type="Pfam" id="PF00069">
    <property type="entry name" value="Pkinase"/>
    <property type="match status" value="1"/>
</dbReference>
<keyword evidence="2" id="KW-0547">Nucleotide-binding</keyword>
<dbReference type="Proteomes" id="UP001197093">
    <property type="component" value="Unassembled WGS sequence"/>
</dbReference>
<dbReference type="CDD" id="cd00180">
    <property type="entry name" value="PKc"/>
    <property type="match status" value="1"/>
</dbReference>
<dbReference type="SMART" id="SM00220">
    <property type="entry name" value="S_TKc"/>
    <property type="match status" value="1"/>
</dbReference>
<dbReference type="PANTHER" id="PTHR44329:SF288">
    <property type="entry name" value="MITOGEN-ACTIVATED PROTEIN KINASE KINASE KINASE 20"/>
    <property type="match status" value="1"/>
</dbReference>
<evidence type="ECO:0000256" key="3">
    <source>
        <dbReference type="ARBA" id="ARBA00022777"/>
    </source>
</evidence>
<dbReference type="Gene3D" id="1.10.510.10">
    <property type="entry name" value="Transferase(Phosphotransferase) domain 1"/>
    <property type="match status" value="1"/>
</dbReference>
<proteinExistence type="predicted"/>
<dbReference type="GO" id="GO:0005524">
    <property type="term" value="F:ATP binding"/>
    <property type="evidence" value="ECO:0007669"/>
    <property type="project" value="UniProtKB-KW"/>
</dbReference>
<keyword evidence="8" id="KW-1185">Reference proteome</keyword>